<feature type="transmembrane region" description="Helical" evidence="1">
    <location>
        <begin position="316"/>
        <end position="336"/>
    </location>
</feature>
<proteinExistence type="predicted"/>
<dbReference type="PATRIC" id="fig|545697.3.peg.1838"/>
<dbReference type="Proteomes" id="UP000010420">
    <property type="component" value="Unassembled WGS sequence"/>
</dbReference>
<dbReference type="RefSeq" id="WP_005213597.1">
    <property type="nucleotide sequence ID" value="NZ_KB291645.1"/>
</dbReference>
<dbReference type="Pfam" id="PF12679">
    <property type="entry name" value="ABC2_membrane_2"/>
    <property type="match status" value="1"/>
</dbReference>
<dbReference type="PANTHER" id="PTHR37305">
    <property type="entry name" value="INTEGRAL MEMBRANE PROTEIN-RELATED"/>
    <property type="match status" value="1"/>
</dbReference>
<comment type="caution">
    <text evidence="2">The sequence shown here is derived from an EMBL/GenBank/DDBJ whole genome shotgun (WGS) entry which is preliminary data.</text>
</comment>
<organism evidence="2 3">
    <name type="scientific">Clostridium celatum DSM 1785</name>
    <dbReference type="NCBI Taxonomy" id="545697"/>
    <lineage>
        <taxon>Bacteria</taxon>
        <taxon>Bacillati</taxon>
        <taxon>Bacillota</taxon>
        <taxon>Clostridia</taxon>
        <taxon>Eubacteriales</taxon>
        <taxon>Clostridiaceae</taxon>
        <taxon>Clostridium</taxon>
    </lineage>
</organism>
<sequence>MIDILNLTKWEFYKILKNRISLIMLAILTIVMCILTFNEFNDYKRYKNLEATDSSLLNIDTNWQEREELLINSIDDYMNDPYYSDIEKDAIYKRYEIAKYKLETNTQRQLYKNKWYFFSDNTFKWVSMLVVLFVSIIGAFNLSTEYTNKTINPLLLLPYKRYKILIAKYLSTLLYGLISFGLVLILGILLGIIVYGFGASGGVVILYGNSGPYTLPMFTYSMIVVALQLINIVFYTILSFLIAVVLKSVAVATIATVLSLTIISPLNAFCADYYDIFKFLPFVNIDFRKFLEFGSTLPAIEFNFESTIYSGITPTIASLILAAYCLIFIFITYYIFCKKDIK</sequence>
<evidence type="ECO:0000256" key="1">
    <source>
        <dbReference type="SAM" id="Phobius"/>
    </source>
</evidence>
<dbReference type="OrthoDB" id="1934125at2"/>
<dbReference type="EMBL" id="AMEZ01000053">
    <property type="protein sequence ID" value="EKY26682.1"/>
    <property type="molecule type" value="Genomic_DNA"/>
</dbReference>
<feature type="transmembrane region" description="Helical" evidence="1">
    <location>
        <begin position="125"/>
        <end position="144"/>
    </location>
</feature>
<keyword evidence="1" id="KW-0472">Membrane</keyword>
<feature type="transmembrane region" description="Helical" evidence="1">
    <location>
        <begin position="218"/>
        <end position="242"/>
    </location>
</feature>
<evidence type="ECO:0008006" key="4">
    <source>
        <dbReference type="Google" id="ProtNLM"/>
    </source>
</evidence>
<dbReference type="eggNOG" id="COG1277">
    <property type="taxonomic scope" value="Bacteria"/>
</dbReference>
<evidence type="ECO:0000313" key="2">
    <source>
        <dbReference type="EMBL" id="EKY26682.1"/>
    </source>
</evidence>
<keyword evidence="1" id="KW-1133">Transmembrane helix</keyword>
<keyword evidence="3" id="KW-1185">Reference proteome</keyword>
<dbReference type="AlphaFoldDB" id="L1QGG6"/>
<feature type="transmembrane region" description="Helical" evidence="1">
    <location>
        <begin position="20"/>
        <end position="37"/>
    </location>
</feature>
<accession>L1QGG6</accession>
<protein>
    <recommendedName>
        <fullName evidence="4">ABC-2 type transporter</fullName>
    </recommendedName>
</protein>
<keyword evidence="1" id="KW-0812">Transmembrane</keyword>
<dbReference type="HOGENOM" id="CLU_810628_0_0_9"/>
<dbReference type="PANTHER" id="PTHR37305:SF1">
    <property type="entry name" value="MEMBRANE PROTEIN"/>
    <property type="match status" value="1"/>
</dbReference>
<feature type="transmembrane region" description="Helical" evidence="1">
    <location>
        <begin position="249"/>
        <end position="274"/>
    </location>
</feature>
<feature type="transmembrane region" description="Helical" evidence="1">
    <location>
        <begin position="165"/>
        <end position="198"/>
    </location>
</feature>
<dbReference type="GO" id="GO:0005886">
    <property type="term" value="C:plasma membrane"/>
    <property type="evidence" value="ECO:0007669"/>
    <property type="project" value="UniProtKB-SubCell"/>
</dbReference>
<reference evidence="2 3" key="1">
    <citation type="submission" date="2012-05" db="EMBL/GenBank/DDBJ databases">
        <authorList>
            <person name="Weinstock G."/>
            <person name="Sodergren E."/>
            <person name="Lobos E.A."/>
            <person name="Fulton L."/>
            <person name="Fulton R."/>
            <person name="Courtney L."/>
            <person name="Fronick C."/>
            <person name="O'Laughlin M."/>
            <person name="Godfrey J."/>
            <person name="Wilson R.M."/>
            <person name="Miner T."/>
            <person name="Farmer C."/>
            <person name="Delehaunty K."/>
            <person name="Cordes M."/>
            <person name="Minx P."/>
            <person name="Tomlinson C."/>
            <person name="Chen J."/>
            <person name="Wollam A."/>
            <person name="Pepin K.H."/>
            <person name="Bhonagiri V."/>
            <person name="Zhang X."/>
            <person name="Suruliraj S."/>
            <person name="Warren W."/>
            <person name="Mitreva M."/>
            <person name="Mardis E.R."/>
            <person name="Wilson R.K."/>
        </authorList>
    </citation>
    <scope>NUCLEOTIDE SEQUENCE [LARGE SCALE GENOMIC DNA]</scope>
    <source>
        <strain evidence="2 3">DSM 1785</strain>
    </source>
</reference>
<name>L1QGG6_9CLOT</name>
<dbReference type="GO" id="GO:0140359">
    <property type="term" value="F:ABC-type transporter activity"/>
    <property type="evidence" value="ECO:0007669"/>
    <property type="project" value="InterPro"/>
</dbReference>
<evidence type="ECO:0000313" key="3">
    <source>
        <dbReference type="Proteomes" id="UP000010420"/>
    </source>
</evidence>
<dbReference type="STRING" id="545697.HMPREF0216_01867"/>
<gene>
    <name evidence="2" type="ORF">HMPREF0216_01867</name>
</gene>